<keyword evidence="3" id="KW-0677">Repeat</keyword>
<dbReference type="FunFam" id="1.20.58.60:FF:000126">
    <property type="entry name" value="Spectrin repeat containing, nuclear envelope 1a"/>
    <property type="match status" value="1"/>
</dbReference>
<evidence type="ECO:0000256" key="6">
    <source>
        <dbReference type="SAM" id="Coils"/>
    </source>
</evidence>
<keyword evidence="2" id="KW-0597">Phosphoprotein</keyword>
<dbReference type="AlphaFoldDB" id="A0A8J4U8H5"/>
<evidence type="ECO:0000256" key="5">
    <source>
        <dbReference type="ARBA" id="ARBA00023242"/>
    </source>
</evidence>
<accession>A0A8J4U8H5</accession>
<keyword evidence="9" id="KW-1185">Reference proteome</keyword>
<dbReference type="OrthoDB" id="18853at2759"/>
<comment type="subcellular location">
    <subcellularLocation>
        <location evidence="1">Nucleus membrane</location>
    </subcellularLocation>
</comment>
<dbReference type="SMART" id="SM00150">
    <property type="entry name" value="SPEC"/>
    <property type="match status" value="7"/>
</dbReference>
<keyword evidence="4" id="KW-0472">Membrane</keyword>
<dbReference type="InterPro" id="IPR002017">
    <property type="entry name" value="Spectrin_repeat"/>
</dbReference>
<proteinExistence type="predicted"/>
<dbReference type="Proteomes" id="UP000727407">
    <property type="component" value="Unassembled WGS sequence"/>
</dbReference>
<reference evidence="8" key="1">
    <citation type="submission" date="2020-07" db="EMBL/GenBank/DDBJ databases">
        <title>Clarias magur genome sequencing, assembly and annotation.</title>
        <authorList>
            <person name="Kushwaha B."/>
            <person name="Kumar R."/>
            <person name="Das P."/>
            <person name="Joshi C.G."/>
            <person name="Kumar D."/>
            <person name="Nagpure N.S."/>
            <person name="Pandey M."/>
            <person name="Agarwal S."/>
            <person name="Srivastava S."/>
            <person name="Singh M."/>
            <person name="Sahoo L."/>
            <person name="Jayasankar P."/>
            <person name="Meher P.K."/>
            <person name="Koringa P.G."/>
            <person name="Iquebal M.A."/>
            <person name="Das S.P."/>
            <person name="Bit A."/>
            <person name="Patnaik S."/>
            <person name="Patel N."/>
            <person name="Shah T.M."/>
            <person name="Hinsu A."/>
            <person name="Jena J.K."/>
        </authorList>
    </citation>
    <scope>NUCLEOTIDE SEQUENCE</scope>
    <source>
        <strain evidence="8">CIFAMagur01</strain>
        <tissue evidence="8">Testis</tissue>
    </source>
</reference>
<feature type="non-terminal residue" evidence="8">
    <location>
        <position position="1237"/>
    </location>
</feature>
<keyword evidence="5" id="KW-0539">Nucleus</keyword>
<dbReference type="Pfam" id="PF00435">
    <property type="entry name" value="Spectrin"/>
    <property type="match status" value="4"/>
</dbReference>
<evidence type="ECO:0000313" key="8">
    <source>
        <dbReference type="EMBL" id="KAF5892719.1"/>
    </source>
</evidence>
<dbReference type="Pfam" id="PF25035">
    <property type="entry name" value="SYNE1"/>
    <property type="match status" value="1"/>
</dbReference>
<dbReference type="Gene3D" id="1.20.58.60">
    <property type="match status" value="7"/>
</dbReference>
<comment type="caution">
    <text evidence="8">The sequence shown here is derived from an EMBL/GenBank/DDBJ whole genome shotgun (WGS) entry which is preliminary data.</text>
</comment>
<dbReference type="CDD" id="cd00176">
    <property type="entry name" value="SPEC"/>
    <property type="match status" value="3"/>
</dbReference>
<feature type="non-terminal residue" evidence="8">
    <location>
        <position position="1"/>
    </location>
</feature>
<organism evidence="8 9">
    <name type="scientific">Clarias magur</name>
    <name type="common">Asian catfish</name>
    <name type="synonym">Macropteronotus magur</name>
    <dbReference type="NCBI Taxonomy" id="1594786"/>
    <lineage>
        <taxon>Eukaryota</taxon>
        <taxon>Metazoa</taxon>
        <taxon>Chordata</taxon>
        <taxon>Craniata</taxon>
        <taxon>Vertebrata</taxon>
        <taxon>Euteleostomi</taxon>
        <taxon>Actinopterygii</taxon>
        <taxon>Neopterygii</taxon>
        <taxon>Teleostei</taxon>
        <taxon>Ostariophysi</taxon>
        <taxon>Siluriformes</taxon>
        <taxon>Clariidae</taxon>
        <taxon>Clarias</taxon>
    </lineage>
</organism>
<dbReference type="FunFam" id="1.20.58.60:FF:000157">
    <property type="entry name" value="Nesprin-1 isoform 1"/>
    <property type="match status" value="1"/>
</dbReference>
<evidence type="ECO:0000313" key="9">
    <source>
        <dbReference type="Proteomes" id="UP000727407"/>
    </source>
</evidence>
<protein>
    <submittedName>
        <fullName evidence="8">Nesprin-2 isoform X2</fullName>
    </submittedName>
</protein>
<keyword evidence="6" id="KW-0175">Coiled coil</keyword>
<evidence type="ECO:0000259" key="7">
    <source>
        <dbReference type="Pfam" id="PF25035"/>
    </source>
</evidence>
<dbReference type="PANTHER" id="PTHR14514">
    <property type="entry name" value="PKA ANCHORING PROTEIN"/>
    <property type="match status" value="1"/>
</dbReference>
<gene>
    <name evidence="8" type="primary">syne2</name>
    <name evidence="8" type="ORF">DAT39_017576</name>
</gene>
<dbReference type="EMBL" id="QNUK01000480">
    <property type="protein sequence ID" value="KAF5892719.1"/>
    <property type="molecule type" value="Genomic_DNA"/>
</dbReference>
<evidence type="ECO:0000256" key="4">
    <source>
        <dbReference type="ARBA" id="ARBA00023136"/>
    </source>
</evidence>
<feature type="domain" description="Nesprin-1/2" evidence="7">
    <location>
        <begin position="812"/>
        <end position="875"/>
    </location>
</feature>
<dbReference type="SUPFAM" id="SSF46966">
    <property type="entry name" value="Spectrin repeat"/>
    <property type="match status" value="6"/>
</dbReference>
<feature type="coiled-coil region" evidence="6">
    <location>
        <begin position="1132"/>
        <end position="1159"/>
    </location>
</feature>
<dbReference type="PANTHER" id="PTHR14514:SF4">
    <property type="entry name" value="NESPRIN-2"/>
    <property type="match status" value="1"/>
</dbReference>
<evidence type="ECO:0000256" key="1">
    <source>
        <dbReference type="ARBA" id="ARBA00004126"/>
    </source>
</evidence>
<dbReference type="InterPro" id="IPR018159">
    <property type="entry name" value="Spectrin/alpha-actinin"/>
</dbReference>
<sequence>CGLLELSRRSADVAMLNELSYRLTLSDPVTRRLQSLNRKWTRASAHAQETCSELQAVSLQQQVFEDRCETWMSFLQRMEDSLAEEIAATYPALREQLRTHQGFQAQLSLGHQILHSVITEALHLLQRGEVEDRSDFLLKLAQLREHWQGAVQRAAQRRTLVDGLIRHWHLYTYTLRRLNTLLTLAHTLLSPAGITHCSVVQLRHSLTQLKHTELLFQRSLSSYLLLLDVGRQLFSVSDEETQTRLQTDLAALQEDWERSQSALAKRRSLTDDVIKIWESGTSRLADLAQRLEKLKIRLDKEAAQDMEEEVIKELQDSLEDWAESLCEASSMKTDVSQYIITEDVLMLQEQEEHLHSQWEELCFKVSLRKQEIADRLNAWIIFNEKNRELCEWLTQMEKKMSHSDELSVEEMVEKLKKDCMEEINLFSENKTHLKQLGEQLITASNKTKEGEINDKIKGISERWQHLFNHIEARVRKLKETLVMVQQLDKNMSNLRTWLSRIEGELTRPIVFGVCHNDEIQCKLAEQQELQKDIEQHTEGVASVLTLCDMLLHDADACSSDIENDSIQQTTHSLDRRWRNICALSMERRMRIEETWRLWCKFLDDYSRFDDWLSTAERTAANPASADVLYTCAKEELKKFEVFQRQVHERLTQLELVNKQYRRLARENRTDTACKLKTMVNEGNRRWDELHRRVGTVIRRLKHFTSQREEFEGTRDAVLVWLTQMDLQLTNVEHFSESDVYDKMRQLKVFQQEITLNTNKIDSLIVFGEKLIQKSSPLDAVLIEDELEELHSFCQEVFSRVARFHHRLVNSRPVVDDECDFSDRDPDLDDSLELTSAWERDGDVVDAACHLLEPSGRETPVSVDSIPLEWDHTVDVGGSSSPEDEDEVTYYSALSVTEPSWQDRKRIIHSVTSTPTRLSASYHPEGYAKLMSECTESIDDVKRVKHILTDDEALDGQGLALQPSADKQTGVIERWELLQAQTQANNEDQPKLTSDLREVTTWLDGVLPELERLQRTRERPSLRDMEHSIRELKEIHRTFGSYKAQMIGVNLSGRCLLRGEEVPELKEELQAANQKWTQACAFLDTWENQLHLELLQCQEFHETLHSLLLWLAQAESQRYMVNIHDVNVDITVLQEHRDALKAVQRELLGREQEVQALQQISSNILHVEQGQESMEAKEKVHVINNKLRLLLRQISHDLSMLTTRLRSEGSSVDGEYVRDGALTDEASRAVGRGPSTSD</sequence>
<dbReference type="GO" id="GO:0031965">
    <property type="term" value="C:nuclear membrane"/>
    <property type="evidence" value="ECO:0007669"/>
    <property type="project" value="UniProtKB-SubCell"/>
</dbReference>
<name>A0A8J4U8H5_CLAMG</name>
<dbReference type="InterPro" id="IPR056887">
    <property type="entry name" value="SYNE1/2_dom"/>
</dbReference>
<evidence type="ECO:0000256" key="3">
    <source>
        <dbReference type="ARBA" id="ARBA00022737"/>
    </source>
</evidence>
<evidence type="ECO:0000256" key="2">
    <source>
        <dbReference type="ARBA" id="ARBA00022553"/>
    </source>
</evidence>